<keyword evidence="5" id="KW-1133">Transmembrane helix</keyword>
<accession>A0A0G0KG09</accession>
<evidence type="ECO:0000256" key="2">
    <source>
        <dbReference type="ARBA" id="ARBA00022448"/>
    </source>
</evidence>
<keyword evidence="7" id="KW-0675">Receptor</keyword>
<evidence type="ECO:0000256" key="3">
    <source>
        <dbReference type="ARBA" id="ARBA00022729"/>
    </source>
</evidence>
<dbReference type="GO" id="GO:0006865">
    <property type="term" value="P:amino acid transport"/>
    <property type="evidence" value="ECO:0007669"/>
    <property type="project" value="UniProtKB-KW"/>
</dbReference>
<keyword evidence="4" id="KW-0029">Amino-acid transport</keyword>
<dbReference type="InterPro" id="IPR051010">
    <property type="entry name" value="BCAA_transport"/>
</dbReference>
<feature type="transmembrane region" description="Helical" evidence="5">
    <location>
        <begin position="6"/>
        <end position="23"/>
    </location>
</feature>
<dbReference type="InterPro" id="IPR000709">
    <property type="entry name" value="Leu_Ile_Val-bd"/>
</dbReference>
<comment type="caution">
    <text evidence="7">The sequence shown here is derived from an EMBL/GenBank/DDBJ whole genome shotgun (WGS) entry which is preliminary data.</text>
</comment>
<dbReference type="Pfam" id="PF13458">
    <property type="entry name" value="Peripla_BP_6"/>
    <property type="match status" value="1"/>
</dbReference>
<dbReference type="EMBL" id="LBVC01000035">
    <property type="protein sequence ID" value="KKQ77697.1"/>
    <property type="molecule type" value="Genomic_DNA"/>
</dbReference>
<keyword evidence="2" id="KW-0813">Transport</keyword>
<protein>
    <submittedName>
        <fullName evidence="7">Extracellular ligand-binding receptor</fullName>
    </submittedName>
</protein>
<dbReference type="InterPro" id="IPR028082">
    <property type="entry name" value="Peripla_BP_I"/>
</dbReference>
<organism evidence="7 8">
    <name type="scientific">Candidatus Daviesbacteria bacterium GW2011_GWF2_38_6</name>
    <dbReference type="NCBI Taxonomy" id="1618432"/>
    <lineage>
        <taxon>Bacteria</taxon>
        <taxon>Candidatus Daviesiibacteriota</taxon>
    </lineage>
</organism>
<dbReference type="InterPro" id="IPR028081">
    <property type="entry name" value="Leu-bd"/>
</dbReference>
<dbReference type="AlphaFoldDB" id="A0A0G0KG09"/>
<evidence type="ECO:0000256" key="5">
    <source>
        <dbReference type="SAM" id="Phobius"/>
    </source>
</evidence>
<evidence type="ECO:0000313" key="7">
    <source>
        <dbReference type="EMBL" id="KKQ77697.1"/>
    </source>
</evidence>
<dbReference type="PANTHER" id="PTHR30483:SF6">
    <property type="entry name" value="PERIPLASMIC BINDING PROTEIN OF ABC TRANSPORTER FOR NATURAL AMINO ACIDS"/>
    <property type="match status" value="1"/>
</dbReference>
<dbReference type="Proteomes" id="UP000034324">
    <property type="component" value="Unassembled WGS sequence"/>
</dbReference>
<gene>
    <name evidence="7" type="ORF">US99_C0035G0006</name>
</gene>
<proteinExistence type="inferred from homology"/>
<keyword evidence="3" id="KW-0732">Signal</keyword>
<sequence length="375" mass="41537">MKKQIWILVLIVAVIIVGLIIFLPKSKNSADKESIKIGASLPLTGPVSLPGTWALEGMKLAVEKINSQGGVNGRKLELVVEDDVCNAKTGTDTTNKLVNVDNVKLLVVYCGAVMSSAVNVIDGKALTFSISIRTEDLENKYPFLFNLTPSPEKEMSILSKNIYDSGIKKVAIFHQSDFFGETYKNKFKKVFNDLGGEITVEGTLGNLANPDFKTDLIKAREKGTQAIFNSFNPAQFSVILKQAKELGLNVKFFSSWNAENKLLIDTAGNLTEGIIYTYSFKKETDDNNYAIFEKDYKDRYSNIPETNASNGYDGVMIIAKVVEKCNEDVQCLIKETNRIENYQGVSGIITFKNGVADKQTYLKTIKNGQFVPLEN</sequence>
<dbReference type="SUPFAM" id="SSF53822">
    <property type="entry name" value="Periplasmic binding protein-like I"/>
    <property type="match status" value="1"/>
</dbReference>
<dbReference type="PRINTS" id="PR00337">
    <property type="entry name" value="LEUILEVALBP"/>
</dbReference>
<name>A0A0G0KG09_9BACT</name>
<dbReference type="PANTHER" id="PTHR30483">
    <property type="entry name" value="LEUCINE-SPECIFIC-BINDING PROTEIN"/>
    <property type="match status" value="1"/>
</dbReference>
<keyword evidence="5" id="KW-0472">Membrane</keyword>
<comment type="similarity">
    <text evidence="1">Belongs to the leucine-binding protein family.</text>
</comment>
<reference evidence="7 8" key="1">
    <citation type="journal article" date="2015" name="Nature">
        <title>rRNA introns, odd ribosomes, and small enigmatic genomes across a large radiation of phyla.</title>
        <authorList>
            <person name="Brown C.T."/>
            <person name="Hug L.A."/>
            <person name="Thomas B.C."/>
            <person name="Sharon I."/>
            <person name="Castelle C.J."/>
            <person name="Singh A."/>
            <person name="Wilkins M.J."/>
            <person name="Williams K.H."/>
            <person name="Banfield J.F."/>
        </authorList>
    </citation>
    <scope>NUCLEOTIDE SEQUENCE [LARGE SCALE GENOMIC DNA]</scope>
</reference>
<evidence type="ECO:0000256" key="1">
    <source>
        <dbReference type="ARBA" id="ARBA00010062"/>
    </source>
</evidence>
<dbReference type="Gene3D" id="3.40.50.2300">
    <property type="match status" value="2"/>
</dbReference>
<feature type="domain" description="Leucine-binding protein" evidence="6">
    <location>
        <begin position="34"/>
        <end position="368"/>
    </location>
</feature>
<keyword evidence="5" id="KW-0812">Transmembrane</keyword>
<evidence type="ECO:0000256" key="4">
    <source>
        <dbReference type="ARBA" id="ARBA00022970"/>
    </source>
</evidence>
<evidence type="ECO:0000259" key="6">
    <source>
        <dbReference type="Pfam" id="PF13458"/>
    </source>
</evidence>
<evidence type="ECO:0000313" key="8">
    <source>
        <dbReference type="Proteomes" id="UP000034324"/>
    </source>
</evidence>